<dbReference type="AlphaFoldDB" id="A0A0D0Q4B1"/>
<proteinExistence type="predicted"/>
<gene>
    <name evidence="1" type="ORF">Wenmar_03824</name>
</gene>
<keyword evidence="2" id="KW-1185">Reference proteome</keyword>
<evidence type="ECO:0000313" key="1">
    <source>
        <dbReference type="EMBL" id="KIQ67402.1"/>
    </source>
</evidence>
<organism evidence="1 2">
    <name type="scientific">Wenxinia marina DSM 24838</name>
    <dbReference type="NCBI Taxonomy" id="1123501"/>
    <lineage>
        <taxon>Bacteria</taxon>
        <taxon>Pseudomonadati</taxon>
        <taxon>Pseudomonadota</taxon>
        <taxon>Alphaproteobacteria</taxon>
        <taxon>Rhodobacterales</taxon>
        <taxon>Roseobacteraceae</taxon>
        <taxon>Wenxinia</taxon>
    </lineage>
</organism>
<accession>A0A0D0Q4B1</accession>
<dbReference type="RefSeq" id="WP_018301623.1">
    <property type="nucleotide sequence ID" value="NZ_KB902278.1"/>
</dbReference>
<dbReference type="EMBL" id="AONG01000022">
    <property type="protein sequence ID" value="KIQ67402.1"/>
    <property type="molecule type" value="Genomic_DNA"/>
</dbReference>
<comment type="caution">
    <text evidence="1">The sequence shown here is derived from an EMBL/GenBank/DDBJ whole genome shotgun (WGS) entry which is preliminary data.</text>
</comment>
<protein>
    <submittedName>
        <fullName evidence="1">Uncharacterized protein</fullName>
    </submittedName>
</protein>
<reference evidence="1 2" key="1">
    <citation type="submission" date="2013-01" db="EMBL/GenBank/DDBJ databases">
        <authorList>
            <person name="Fiebig A."/>
            <person name="Goeker M."/>
            <person name="Klenk H.-P.P."/>
        </authorList>
    </citation>
    <scope>NUCLEOTIDE SEQUENCE [LARGE SCALE GENOMIC DNA]</scope>
    <source>
        <strain evidence="1 2">DSM 24838</strain>
    </source>
</reference>
<dbReference type="STRING" id="1123501.Wenmar_03824"/>
<sequence>MSGEPPTPEGVDLALLLGRVGTVLSEAQRSLMEHEEVIMAALARQHIDAALARDLQHIDLVGQIMADLADLIARVAETELDGQAIRRDVIAAALRLERVRATLLGDAPGPRLPSVELF</sequence>
<name>A0A0D0Q4B1_9RHOB</name>
<dbReference type="Proteomes" id="UP000035100">
    <property type="component" value="Unassembled WGS sequence"/>
</dbReference>
<evidence type="ECO:0000313" key="2">
    <source>
        <dbReference type="Proteomes" id="UP000035100"/>
    </source>
</evidence>